<dbReference type="EMBL" id="MU004459">
    <property type="protein sequence ID" value="KAF2650318.1"/>
    <property type="molecule type" value="Genomic_DNA"/>
</dbReference>
<evidence type="ECO:0000313" key="2">
    <source>
        <dbReference type="EMBL" id="KAF2650318.1"/>
    </source>
</evidence>
<accession>A0A6A6SV65</accession>
<proteinExistence type="predicted"/>
<keyword evidence="3" id="KW-1185">Reference proteome</keyword>
<reference evidence="2" key="1">
    <citation type="journal article" date="2020" name="Stud. Mycol.">
        <title>101 Dothideomycetes genomes: a test case for predicting lifestyles and emergence of pathogens.</title>
        <authorList>
            <person name="Haridas S."/>
            <person name="Albert R."/>
            <person name="Binder M."/>
            <person name="Bloem J."/>
            <person name="Labutti K."/>
            <person name="Salamov A."/>
            <person name="Andreopoulos B."/>
            <person name="Baker S."/>
            <person name="Barry K."/>
            <person name="Bills G."/>
            <person name="Bluhm B."/>
            <person name="Cannon C."/>
            <person name="Castanera R."/>
            <person name="Culley D."/>
            <person name="Daum C."/>
            <person name="Ezra D."/>
            <person name="Gonzalez J."/>
            <person name="Henrissat B."/>
            <person name="Kuo A."/>
            <person name="Liang C."/>
            <person name="Lipzen A."/>
            <person name="Lutzoni F."/>
            <person name="Magnuson J."/>
            <person name="Mondo S."/>
            <person name="Nolan M."/>
            <person name="Ohm R."/>
            <person name="Pangilinan J."/>
            <person name="Park H.-J."/>
            <person name="Ramirez L."/>
            <person name="Alfaro M."/>
            <person name="Sun H."/>
            <person name="Tritt A."/>
            <person name="Yoshinaga Y."/>
            <person name="Zwiers L.-H."/>
            <person name="Turgeon B."/>
            <person name="Goodwin S."/>
            <person name="Spatafora J."/>
            <person name="Crous P."/>
            <person name="Grigoriev I."/>
        </authorList>
    </citation>
    <scope>NUCLEOTIDE SEQUENCE</scope>
    <source>
        <strain evidence="2">CBS 122681</strain>
    </source>
</reference>
<sequence>MEADFNFDGYDQNDMDSCDLDEMDGCNLDYIDETTMAGNTGQDLNELYKTFSGEDTSDDSNEDPDTDMEDDYNSASYGNTSGPPNVKSLNKKMEPLRSEERGGQS</sequence>
<feature type="compositionally biased region" description="Acidic residues" evidence="1">
    <location>
        <begin position="55"/>
        <end position="72"/>
    </location>
</feature>
<feature type="compositionally biased region" description="Basic and acidic residues" evidence="1">
    <location>
        <begin position="91"/>
        <end position="105"/>
    </location>
</feature>
<feature type="region of interest" description="Disordered" evidence="1">
    <location>
        <begin position="50"/>
        <end position="105"/>
    </location>
</feature>
<feature type="compositionally biased region" description="Polar residues" evidence="1">
    <location>
        <begin position="73"/>
        <end position="83"/>
    </location>
</feature>
<dbReference type="AlphaFoldDB" id="A0A6A6SV65"/>
<protein>
    <submittedName>
        <fullName evidence="2">Uncharacterized protein</fullName>
    </submittedName>
</protein>
<evidence type="ECO:0000256" key="1">
    <source>
        <dbReference type="SAM" id="MobiDB-lite"/>
    </source>
</evidence>
<dbReference type="Proteomes" id="UP000799324">
    <property type="component" value="Unassembled WGS sequence"/>
</dbReference>
<evidence type="ECO:0000313" key="3">
    <source>
        <dbReference type="Proteomes" id="UP000799324"/>
    </source>
</evidence>
<name>A0A6A6SV65_9PLEO</name>
<gene>
    <name evidence="2" type="ORF">K491DRAFT_683093</name>
</gene>
<organism evidence="2 3">
    <name type="scientific">Lophiostoma macrostomum CBS 122681</name>
    <dbReference type="NCBI Taxonomy" id="1314788"/>
    <lineage>
        <taxon>Eukaryota</taxon>
        <taxon>Fungi</taxon>
        <taxon>Dikarya</taxon>
        <taxon>Ascomycota</taxon>
        <taxon>Pezizomycotina</taxon>
        <taxon>Dothideomycetes</taxon>
        <taxon>Pleosporomycetidae</taxon>
        <taxon>Pleosporales</taxon>
        <taxon>Lophiostomataceae</taxon>
        <taxon>Lophiostoma</taxon>
    </lineage>
</organism>